<evidence type="ECO:0000256" key="10">
    <source>
        <dbReference type="HAMAP-Rule" id="MF_00437"/>
    </source>
</evidence>
<evidence type="ECO:0000256" key="5">
    <source>
        <dbReference type="ARBA" id="ARBA00022692"/>
    </source>
</evidence>
<keyword evidence="11" id="KW-0934">Plastid</keyword>
<comment type="similarity">
    <text evidence="2 10">Belongs to the Ycf4 family.</text>
</comment>
<evidence type="ECO:0000256" key="1">
    <source>
        <dbReference type="ARBA" id="ARBA00002862"/>
    </source>
</evidence>
<proteinExistence type="inferred from homology"/>
<evidence type="ECO:0000313" key="11">
    <source>
        <dbReference type="EMBL" id="AWW13656.1"/>
    </source>
</evidence>
<gene>
    <name evidence="10 11" type="primary">ycf4</name>
</gene>
<accession>A0A2Z4HFW2</accession>
<dbReference type="GO" id="GO:0015979">
    <property type="term" value="P:photosynthesis"/>
    <property type="evidence" value="ECO:0007669"/>
    <property type="project" value="UniProtKB-UniRule"/>
</dbReference>
<keyword evidence="5 10" id="KW-0812">Transmembrane</keyword>
<feature type="transmembrane region" description="Helical" evidence="10">
    <location>
        <begin position="69"/>
        <end position="94"/>
    </location>
</feature>
<evidence type="ECO:0000256" key="4">
    <source>
        <dbReference type="ARBA" id="ARBA00022531"/>
    </source>
</evidence>
<evidence type="ECO:0000256" key="3">
    <source>
        <dbReference type="ARBA" id="ARBA00015395"/>
    </source>
</evidence>
<dbReference type="InterPro" id="IPR003359">
    <property type="entry name" value="PSI_Ycf4_assembly"/>
</dbReference>
<dbReference type="Pfam" id="PF02392">
    <property type="entry name" value="Ycf4"/>
    <property type="match status" value="1"/>
</dbReference>
<evidence type="ECO:0000256" key="6">
    <source>
        <dbReference type="ARBA" id="ARBA00022989"/>
    </source>
</evidence>
<keyword evidence="6 10" id="KW-1133">Transmembrane helix</keyword>
<organism evidence="11">
    <name type="scientific">Cyanophora sudae</name>
    <dbReference type="NCBI Taxonomy" id="1522369"/>
    <lineage>
        <taxon>Eukaryota</taxon>
        <taxon>Glaucocystophyceae</taxon>
        <taxon>Cyanophorales</taxon>
        <taxon>Cyanophoraceae</taxon>
        <taxon>Cyanophora</taxon>
    </lineage>
</organism>
<dbReference type="PANTHER" id="PTHR33288">
    <property type="match status" value="1"/>
</dbReference>
<keyword evidence="8 10" id="KW-0472">Membrane</keyword>
<dbReference type="RefSeq" id="YP_009504502.1">
    <property type="nucleotide sequence ID" value="NC_038215.1"/>
</dbReference>
<keyword evidence="7 10" id="KW-0793">Thylakoid</keyword>
<evidence type="ECO:0000256" key="9">
    <source>
        <dbReference type="ARBA" id="ARBA00046286"/>
    </source>
</evidence>
<dbReference type="GO" id="GO:0009522">
    <property type="term" value="C:photosystem I"/>
    <property type="evidence" value="ECO:0007669"/>
    <property type="project" value="InterPro"/>
</dbReference>
<protein>
    <recommendedName>
        <fullName evidence="3 10">Photosystem I assembly protein Ycf4</fullName>
    </recommendedName>
</protein>
<feature type="transmembrane region" description="Helical" evidence="10">
    <location>
        <begin position="27"/>
        <end position="49"/>
    </location>
</feature>
<dbReference type="HAMAP" id="MF_00437">
    <property type="entry name" value="Ycf4"/>
    <property type="match status" value="1"/>
</dbReference>
<dbReference type="PANTHER" id="PTHR33288:SF4">
    <property type="entry name" value="PHOTOSYSTEM I ASSEMBLY PROTEIN YCF4"/>
    <property type="match status" value="1"/>
</dbReference>
<name>A0A2Z4HFW2_9EUKA</name>
<dbReference type="GO" id="GO:0055035">
    <property type="term" value="C:plastid thylakoid membrane"/>
    <property type="evidence" value="ECO:0007669"/>
    <property type="project" value="UniProtKB-SubCell"/>
</dbReference>
<dbReference type="AlphaFoldDB" id="A0A2Z4HFW2"/>
<comment type="subcellular location">
    <subcellularLocation>
        <location evidence="10">Cellular thylakoid membrane</location>
        <topology evidence="10">Multi-pass membrane protein</topology>
    </subcellularLocation>
    <subcellularLocation>
        <location evidence="9">Plastid thylakoid membrane</location>
        <topology evidence="9">Multi-pass membrane protein</topology>
    </subcellularLocation>
</comment>
<comment type="function">
    <text evidence="1 10">Seems to be required for the assembly of the photosystem I complex.</text>
</comment>
<dbReference type="NCBIfam" id="NF002712">
    <property type="entry name" value="PRK02542.1"/>
    <property type="match status" value="1"/>
</dbReference>
<evidence type="ECO:0000256" key="8">
    <source>
        <dbReference type="ARBA" id="ARBA00023136"/>
    </source>
</evidence>
<geneLocation type="plastid" evidence="11"/>
<reference evidence="11" key="1">
    <citation type="journal article" date="2018" name="Adv. Bot. Res.">
        <title>Chapter Four - Comparative Plastid Genomics of Glaucophytes species.</title>
        <authorList>
            <person name="Reyes-Prieto A."/>
            <person name="Russell S."/>
            <person name="Figueroa-Martinez F."/>
            <person name="Jackson C."/>
        </authorList>
    </citation>
    <scope>NUCLEOTIDE SEQUENCE</scope>
    <source>
        <strain evidence="11">NIES-764</strain>
    </source>
</reference>
<evidence type="ECO:0000256" key="2">
    <source>
        <dbReference type="ARBA" id="ARBA00008198"/>
    </source>
</evidence>
<sequence>MNSINLSAETNQIKRDLIIGSRRISNYWWAITLGLGSLGFILAGISSYTKINLLPFTSTTQFLFIPQGITMLLYGTVGLLLDIYLWLLILWNIGAGYNEYNKQKGIVSIFRWGFPGKNRRIEITYPIDQIQSIKLEIKQGLNPRHAISLKIREKNEIVITPVGYLLPISVVEEQAANLSSFLNIPLDSNQ</sequence>
<keyword evidence="4 10" id="KW-0602">Photosynthesis</keyword>
<evidence type="ECO:0000256" key="7">
    <source>
        <dbReference type="ARBA" id="ARBA00023078"/>
    </source>
</evidence>
<dbReference type="EMBL" id="MG601102">
    <property type="protein sequence ID" value="AWW13656.1"/>
    <property type="molecule type" value="Genomic_DNA"/>
</dbReference>
<dbReference type="GeneID" id="37543699"/>